<reference evidence="5" key="2">
    <citation type="submission" date="2025-08" db="UniProtKB">
        <authorList>
            <consortium name="RefSeq"/>
        </authorList>
    </citation>
    <scope>IDENTIFICATION</scope>
</reference>
<feature type="domain" description="RNase III" evidence="3">
    <location>
        <begin position="91"/>
        <end position="232"/>
    </location>
</feature>
<dbReference type="SUPFAM" id="SSF69065">
    <property type="entry name" value="RNase III domain-like"/>
    <property type="match status" value="1"/>
</dbReference>
<dbReference type="Pfam" id="PF00636">
    <property type="entry name" value="Ribonuclease_3"/>
    <property type="match status" value="1"/>
</dbReference>
<dbReference type="RefSeq" id="XP_015075456.1">
    <property type="nucleotide sequence ID" value="XM_015219970.2"/>
</dbReference>
<dbReference type="Proteomes" id="UP000694930">
    <property type="component" value="Chromosome 5"/>
</dbReference>
<evidence type="ECO:0000313" key="4">
    <source>
        <dbReference type="Proteomes" id="UP000694930"/>
    </source>
</evidence>
<keyword evidence="2" id="KW-0694">RNA-binding</keyword>
<evidence type="ECO:0000259" key="3">
    <source>
        <dbReference type="PROSITE" id="PS50142"/>
    </source>
</evidence>
<dbReference type="InterPro" id="IPR014720">
    <property type="entry name" value="dsRBD_dom"/>
</dbReference>
<reference evidence="4" key="1">
    <citation type="journal article" date="2014" name="Nat. Genet.">
        <title>The genome of the stress-tolerant wild tomato species Solanum pennellii.</title>
        <authorList>
            <person name="Bolger A."/>
            <person name="Scossa F."/>
            <person name="Bolger M.E."/>
            <person name="Lanz C."/>
            <person name="Maumus F."/>
            <person name="Tohge T."/>
            <person name="Quesneville H."/>
            <person name="Alseekh S."/>
            <person name="Sorensen I."/>
            <person name="Lichtenstein G."/>
            <person name="Fich E.A."/>
            <person name="Conte M."/>
            <person name="Keller H."/>
            <person name="Schneeberger K."/>
            <person name="Schwacke R."/>
            <person name="Ofner I."/>
            <person name="Vrebalov J."/>
            <person name="Xu Y."/>
            <person name="Osorio S."/>
            <person name="Aflitos S.A."/>
            <person name="Schijlen E."/>
            <person name="Jimenez-Gomez J.M."/>
            <person name="Ryngajllo M."/>
            <person name="Kimura S."/>
            <person name="Kumar R."/>
            <person name="Koenig D."/>
            <person name="Headland L.R."/>
            <person name="Maloof J.N."/>
            <person name="Sinha N."/>
            <person name="van Ham R.C."/>
            <person name="Lankhorst R.K."/>
            <person name="Mao L."/>
            <person name="Vogel A."/>
            <person name="Arsova B."/>
            <person name="Panstruga R."/>
            <person name="Fei Z."/>
            <person name="Rose J.K."/>
            <person name="Zamir D."/>
            <person name="Carrari F."/>
            <person name="Giovannoni J.J."/>
            <person name="Weigel D."/>
            <person name="Usadel B."/>
            <person name="Fernie A.R."/>
        </authorList>
    </citation>
    <scope>NUCLEOTIDE SEQUENCE [LARGE SCALE GENOMIC DNA]</scope>
    <source>
        <strain evidence="4">cv. LA0716</strain>
    </source>
</reference>
<keyword evidence="1" id="KW-0378">Hydrolase</keyword>
<dbReference type="CDD" id="cd00593">
    <property type="entry name" value="RIBOc"/>
    <property type="match status" value="1"/>
</dbReference>
<dbReference type="Gene3D" id="3.30.160.20">
    <property type="match status" value="1"/>
</dbReference>
<proteinExistence type="predicted"/>
<dbReference type="SUPFAM" id="SSF54768">
    <property type="entry name" value="dsRNA-binding domain-like"/>
    <property type="match status" value="1"/>
</dbReference>
<dbReference type="SMART" id="SM00535">
    <property type="entry name" value="RIBOc"/>
    <property type="match status" value="1"/>
</dbReference>
<keyword evidence="4" id="KW-1185">Reference proteome</keyword>
<dbReference type="PANTHER" id="PTHR14950">
    <property type="entry name" value="DICER-RELATED"/>
    <property type="match status" value="1"/>
</dbReference>
<gene>
    <name evidence="5" type="primary">LOC107019489</name>
</gene>
<dbReference type="InterPro" id="IPR036389">
    <property type="entry name" value="RNase_III_sf"/>
</dbReference>
<name>A0ABM1GSV2_SOLPN</name>
<organism evidence="4 5">
    <name type="scientific">Solanum pennellii</name>
    <name type="common">Tomato</name>
    <name type="synonym">Lycopersicon pennellii</name>
    <dbReference type="NCBI Taxonomy" id="28526"/>
    <lineage>
        <taxon>Eukaryota</taxon>
        <taxon>Viridiplantae</taxon>
        <taxon>Streptophyta</taxon>
        <taxon>Embryophyta</taxon>
        <taxon>Tracheophyta</taxon>
        <taxon>Spermatophyta</taxon>
        <taxon>Magnoliopsida</taxon>
        <taxon>eudicotyledons</taxon>
        <taxon>Gunneridae</taxon>
        <taxon>Pentapetalae</taxon>
        <taxon>asterids</taxon>
        <taxon>lamiids</taxon>
        <taxon>Solanales</taxon>
        <taxon>Solanaceae</taxon>
        <taxon>Solanoideae</taxon>
        <taxon>Solaneae</taxon>
        <taxon>Solanum</taxon>
        <taxon>Solanum subgen. Lycopersicon</taxon>
    </lineage>
</organism>
<dbReference type="InterPro" id="IPR000999">
    <property type="entry name" value="RNase_III_dom"/>
</dbReference>
<protein>
    <submittedName>
        <fullName evidence="5">Ribonuclease 3-like protein 3</fullName>
    </submittedName>
</protein>
<dbReference type="GeneID" id="107019489"/>
<evidence type="ECO:0000313" key="5">
    <source>
        <dbReference type="RefSeq" id="XP_015075456.1"/>
    </source>
</evidence>
<accession>A0ABM1GSV2</accession>
<evidence type="ECO:0000256" key="1">
    <source>
        <dbReference type="ARBA" id="ARBA00022801"/>
    </source>
</evidence>
<dbReference type="PROSITE" id="PS50142">
    <property type="entry name" value="RNASE_3_2"/>
    <property type="match status" value="1"/>
</dbReference>
<dbReference type="Pfam" id="PF00035">
    <property type="entry name" value="dsrm"/>
    <property type="match status" value="1"/>
</dbReference>
<dbReference type="PANTHER" id="PTHR14950:SF75">
    <property type="entry name" value="RNASE III DOMAIN-CONTAINING PROTEIN"/>
    <property type="match status" value="1"/>
</dbReference>
<sequence>MEVNKVEENPACLDILSSQNLHLTEEMEVNEVKENPASLNILSSQIEVNKVEENVASLNIPLSQNLHLTQENSRNHLTHDDDDDKQWRRLVEELEETIRYKFKNPNLLHEAFTHPSFQQNNKSYERLELLGDSILNMLITKKQFFDYPNLPPGMLTKLRSANVDNEKLARAASKYNLHNYLHHKMTLFEGQVKEFKDAILEYPLHSLGLVDPPKTLADIVESLIGAISIDSDCMNTTWQVVNFLLEPLITPEKLELNPITKMYELCQKNGLKTRFVDKWAECGEFEVYVDEQLVGRGKSSGKKITAKNRAAHNAYFKILQILSEKATIANRDGIET</sequence>
<dbReference type="Gene3D" id="1.10.1520.10">
    <property type="entry name" value="Ribonuclease III domain"/>
    <property type="match status" value="1"/>
</dbReference>
<evidence type="ECO:0000256" key="2">
    <source>
        <dbReference type="ARBA" id="ARBA00022884"/>
    </source>
</evidence>